<keyword evidence="2" id="KW-1133">Transmembrane helix</keyword>
<evidence type="ECO:0000313" key="3">
    <source>
        <dbReference type="EMBL" id="QHT99455.1"/>
    </source>
</evidence>
<sequence length="158" mass="18027">MWYNNIKNIIILYIIIMFSWLSNKLGLSNKNKPPSPPKPKLLTIFNSITYLSPDGEKTSPINLEPKPKKRKKNPKSWNKNARTDNQKSITRAANLLRNDVQTTLGLHTPKPLTTLVSTKTDSKSTNQTKSILKRKRTDGGNKTKKNKKTCTIETNFVY</sequence>
<name>A0A6C0J420_9ZZZZ</name>
<keyword evidence="2" id="KW-0472">Membrane</keyword>
<dbReference type="EMBL" id="MN740308">
    <property type="protein sequence ID" value="QHT99455.1"/>
    <property type="molecule type" value="Genomic_DNA"/>
</dbReference>
<dbReference type="AlphaFoldDB" id="A0A6C0J420"/>
<accession>A0A6C0J420</accession>
<proteinExistence type="predicted"/>
<feature type="transmembrane region" description="Helical" evidence="2">
    <location>
        <begin position="6"/>
        <end position="23"/>
    </location>
</feature>
<feature type="compositionally biased region" description="Polar residues" evidence="1">
    <location>
        <begin position="114"/>
        <end position="130"/>
    </location>
</feature>
<evidence type="ECO:0000256" key="1">
    <source>
        <dbReference type="SAM" id="MobiDB-lite"/>
    </source>
</evidence>
<organism evidence="3">
    <name type="scientific">viral metagenome</name>
    <dbReference type="NCBI Taxonomy" id="1070528"/>
    <lineage>
        <taxon>unclassified sequences</taxon>
        <taxon>metagenomes</taxon>
        <taxon>organismal metagenomes</taxon>
    </lineage>
</organism>
<keyword evidence="2" id="KW-0812">Transmembrane</keyword>
<feature type="compositionally biased region" description="Basic residues" evidence="1">
    <location>
        <begin position="131"/>
        <end position="146"/>
    </location>
</feature>
<feature type="region of interest" description="Disordered" evidence="1">
    <location>
        <begin position="102"/>
        <end position="146"/>
    </location>
</feature>
<feature type="region of interest" description="Disordered" evidence="1">
    <location>
        <begin position="54"/>
        <end position="90"/>
    </location>
</feature>
<protein>
    <submittedName>
        <fullName evidence="3">Uncharacterized protein</fullName>
    </submittedName>
</protein>
<evidence type="ECO:0000256" key="2">
    <source>
        <dbReference type="SAM" id="Phobius"/>
    </source>
</evidence>
<reference evidence="3" key="1">
    <citation type="journal article" date="2020" name="Nature">
        <title>Giant virus diversity and host interactions through global metagenomics.</title>
        <authorList>
            <person name="Schulz F."/>
            <person name="Roux S."/>
            <person name="Paez-Espino D."/>
            <person name="Jungbluth S."/>
            <person name="Walsh D.A."/>
            <person name="Denef V.J."/>
            <person name="McMahon K.D."/>
            <person name="Konstantinidis K.T."/>
            <person name="Eloe-Fadrosh E.A."/>
            <person name="Kyrpides N.C."/>
            <person name="Woyke T."/>
        </authorList>
    </citation>
    <scope>NUCLEOTIDE SEQUENCE</scope>
    <source>
        <strain evidence="3">GVMAG-M-3300025699-48</strain>
    </source>
</reference>